<feature type="transmembrane region" description="Helical" evidence="6">
    <location>
        <begin position="1437"/>
        <end position="1460"/>
    </location>
</feature>
<feature type="region of interest" description="Disordered" evidence="5">
    <location>
        <begin position="1597"/>
        <end position="1624"/>
    </location>
</feature>
<proteinExistence type="predicted"/>
<dbReference type="InterPro" id="IPR002523">
    <property type="entry name" value="MgTranspt_CorA/ZnTranspt_ZntB"/>
</dbReference>
<evidence type="ECO:0000256" key="3">
    <source>
        <dbReference type="ARBA" id="ARBA00022989"/>
    </source>
</evidence>
<evidence type="ECO:0000256" key="1">
    <source>
        <dbReference type="ARBA" id="ARBA00004141"/>
    </source>
</evidence>
<dbReference type="InterPro" id="IPR045863">
    <property type="entry name" value="CorA_TM1_TM2"/>
</dbReference>
<comment type="subcellular location">
    <subcellularLocation>
        <location evidence="1">Membrane</location>
        <topology evidence="1">Multi-pass membrane protein</topology>
    </subcellularLocation>
</comment>
<evidence type="ECO:0000313" key="7">
    <source>
        <dbReference type="EMBL" id="CAF9912489.1"/>
    </source>
</evidence>
<sequence>MQVPGARAISDLCRPMDVETLIVPSDPATKTFIPFGMDGTSVIISPYGEILRMSQYLDEEEPRIICLGSPTLEGYHRDLLNVGDKLHEVAQTRGSGLSMRILPTSGEGMPGMKTDLEWINGHWPCIYYKFDGLDVSVLFTVDRGILSQQYLIANPSAEQKSFRFALQIGGAQVNTLHVEGTQWVGANNEWSDEMRNLPHATYAFHAAEKLSGETAEATRDDARITTRGEAMIAVFHNDHILAPENAFQIPVWRNDSESDGGESDDEQIIGNKFSSVSSALLDVDSCGVQKLVVQYKLQPYGAEESRVLVPQEIDTLLKSERSRNWSFVKGDEFDPIFRRHLEYILCLCIIHERPRLEEPCRIPFINDITFESGSTTMNDFYIFRYLLFMYRMLDNDDHICSPTNSSIRQNDNPTFEKSALQTRIKETCKGHLRWCFEKAFLTSESWPGVKKPEGNDLKRDSDPKEEAFIGSLQMLKLFEFAMVIEGEALLVDECLMKGGNIWLDALIAERDDKSKLWYKNTKKEYLETGHGEEQEYLYLPDYRLGDLIYIWKALKSLDDLVSKSNDKTFSSKIRERLSDHKLQPHEVRKKILQCFLFQIPDTFLGNVIDKSDTINTLRAVHESTPDASYFSIAVRRSRNRDRLQFTTKDTMLCDGCEWDFFKNDIDVEVLNTKQESVKANTELSWKKTLKAQSDDVLEEEWEKSLRYALAIIMAKFGPLDSSRSPNELQHLSRKRLLDCVVPSGLFAEKRDCNTRLPKSLPVSGSQLSAWEIPTLLSRRQFESLEFIWVENPPSSLVSNDVTPTSRDAVIGIEQRGPQPSTDSSVRDAKIDITKKVGMKKKVGRFYGKTESQLVFDPIERKLKDWLYPLPDFVNKRPPYKPIEEEFVPGEDTEKDHAMQDHLDADLIVDQHDHLRKKGGAILFRGLETWRKDKERGGKEAFSWANDCYFSAFVLDVGRREGKYPGFCDRWLDAEDLDKHLRKPRSVEDAKKRFHYTRPLTVEQALILYLAAPVRDRRNMAQFYVRHSSFSSYFLERVHDVADTWTTELHLSFLQLVNVQDEPREEASEGESVCDGRQRRFLHRYKGSQFDIYKASLSCRFIGDMGDRFWSGYLLAYLPRRPSTPGSSSDTTNDEYLSLWEFGDVHRWFLREIHNDQRNVLEPFLVDIMIAEVYQSTQKILDSIDDWLELGSDDPKHDRGSTYSHISKVDDRNCQAQYSRRSNDCPDLADTLSLMHRLSVANCEVLNRWRERELARPHKPRWSEKDEGKYRKRVDIQKTLAERQISRLINQQGQIQSSLDRINALKQELVDNLSLFEARRAARQSENIRVFTYATVIFYPLSFVASIFSMQGSPKYDTTIPFLQATAIALIITLVIVFNAGILAWPLGSISQRFWFRISDMARSKMEMTSNGFPVHWKKILSRIRQSDGEDILNEGKYIYLLFLIFYWLVEFPALRLVLAYDYVTKNDIRTSNRASLAAVRVLIALVLLPQFLAVWMILVTWSIFHWTTNKVWILPFQVWRDAEEQSDKRSLDQEKRRSEEGDDDKRYRQSKEAEDQNEKERRQARKEKEDRVNKQVSMLLNPRELYQDKFEPYHGKIKAMTSSKKQAWSERRKTSVASDRTSSV</sequence>
<keyword evidence="4 6" id="KW-0472">Membrane</keyword>
<keyword evidence="8" id="KW-1185">Reference proteome</keyword>
<dbReference type="GO" id="GO:0046873">
    <property type="term" value="F:metal ion transmembrane transporter activity"/>
    <property type="evidence" value="ECO:0007669"/>
    <property type="project" value="InterPro"/>
</dbReference>
<evidence type="ECO:0000256" key="5">
    <source>
        <dbReference type="SAM" id="MobiDB-lite"/>
    </source>
</evidence>
<gene>
    <name evidence="7" type="ORF">IMSHALPRED_000328</name>
</gene>
<feature type="transmembrane region" description="Helical" evidence="6">
    <location>
        <begin position="1329"/>
        <end position="1349"/>
    </location>
</feature>
<feature type="region of interest" description="Disordered" evidence="5">
    <location>
        <begin position="1529"/>
        <end position="1580"/>
    </location>
</feature>
<reference evidence="7" key="1">
    <citation type="submission" date="2021-03" db="EMBL/GenBank/DDBJ databases">
        <authorList>
            <person name="Tagirdzhanova G."/>
        </authorList>
    </citation>
    <scope>NUCLEOTIDE SEQUENCE</scope>
</reference>
<name>A0A8H3IG71_9LECA</name>
<dbReference type="GO" id="GO:0016020">
    <property type="term" value="C:membrane"/>
    <property type="evidence" value="ECO:0007669"/>
    <property type="project" value="UniProtKB-SubCell"/>
</dbReference>
<comment type="caution">
    <text evidence="7">The sequence shown here is derived from an EMBL/GenBank/DDBJ whole genome shotgun (WGS) entry which is preliminary data.</text>
</comment>
<dbReference type="Proteomes" id="UP000664534">
    <property type="component" value="Unassembled WGS sequence"/>
</dbReference>
<dbReference type="SUPFAM" id="SSF144083">
    <property type="entry name" value="Magnesium transport protein CorA, transmembrane region"/>
    <property type="match status" value="1"/>
</dbReference>
<feature type="compositionally biased region" description="Basic and acidic residues" evidence="5">
    <location>
        <begin position="1529"/>
        <end position="1573"/>
    </location>
</feature>
<dbReference type="Gene3D" id="1.20.58.340">
    <property type="entry name" value="Magnesium transport protein CorA, transmembrane region"/>
    <property type="match status" value="1"/>
</dbReference>
<organism evidence="7 8">
    <name type="scientific">Imshaugia aleurites</name>
    <dbReference type="NCBI Taxonomy" id="172621"/>
    <lineage>
        <taxon>Eukaryota</taxon>
        <taxon>Fungi</taxon>
        <taxon>Dikarya</taxon>
        <taxon>Ascomycota</taxon>
        <taxon>Pezizomycotina</taxon>
        <taxon>Lecanoromycetes</taxon>
        <taxon>OSLEUM clade</taxon>
        <taxon>Lecanoromycetidae</taxon>
        <taxon>Lecanorales</taxon>
        <taxon>Lecanorineae</taxon>
        <taxon>Parmeliaceae</taxon>
        <taxon>Imshaugia</taxon>
    </lineage>
</organism>
<dbReference type="EMBL" id="CAJPDT010000010">
    <property type="protein sequence ID" value="CAF9912489.1"/>
    <property type="molecule type" value="Genomic_DNA"/>
</dbReference>
<accession>A0A8H3IG71</accession>
<keyword evidence="2 6" id="KW-0812">Transmembrane</keyword>
<keyword evidence="3 6" id="KW-1133">Transmembrane helix</keyword>
<feature type="compositionally biased region" description="Polar residues" evidence="5">
    <location>
        <begin position="1615"/>
        <end position="1624"/>
    </location>
</feature>
<evidence type="ECO:0000256" key="4">
    <source>
        <dbReference type="ARBA" id="ARBA00023136"/>
    </source>
</evidence>
<evidence type="ECO:0000256" key="2">
    <source>
        <dbReference type="ARBA" id="ARBA00022692"/>
    </source>
</evidence>
<protein>
    <submittedName>
        <fullName evidence="7">Uncharacterized protein</fullName>
    </submittedName>
</protein>
<evidence type="ECO:0000256" key="6">
    <source>
        <dbReference type="SAM" id="Phobius"/>
    </source>
</evidence>
<dbReference type="Pfam" id="PF01544">
    <property type="entry name" value="CorA"/>
    <property type="match status" value="1"/>
</dbReference>
<feature type="transmembrane region" description="Helical" evidence="6">
    <location>
        <begin position="1361"/>
        <end position="1384"/>
    </location>
</feature>
<dbReference type="OrthoDB" id="5361176at2759"/>
<evidence type="ECO:0000313" key="8">
    <source>
        <dbReference type="Proteomes" id="UP000664534"/>
    </source>
</evidence>
<feature type="transmembrane region" description="Helical" evidence="6">
    <location>
        <begin position="1481"/>
        <end position="1504"/>
    </location>
</feature>